<reference evidence="2" key="1">
    <citation type="submission" date="2022-05" db="EMBL/GenBank/DDBJ databases">
        <title>The Musa troglodytarum L. genome provides insights into the mechanism of non-climacteric behaviour and enrichment of carotenoids.</title>
        <authorList>
            <person name="Wang J."/>
        </authorList>
    </citation>
    <scope>NUCLEOTIDE SEQUENCE</scope>
    <source>
        <tissue evidence="2">Leaf</tissue>
    </source>
</reference>
<evidence type="ECO:0000313" key="3">
    <source>
        <dbReference type="Proteomes" id="UP001055439"/>
    </source>
</evidence>
<evidence type="ECO:0008006" key="4">
    <source>
        <dbReference type="Google" id="ProtNLM"/>
    </source>
</evidence>
<protein>
    <recommendedName>
        <fullName evidence="4">Cytochrome P450</fullName>
    </recommendedName>
</protein>
<dbReference type="AlphaFoldDB" id="A0A9E7JXM0"/>
<keyword evidence="1" id="KW-1133">Transmembrane helix</keyword>
<keyword evidence="1" id="KW-0472">Membrane</keyword>
<accession>A0A9E7JXM0</accession>
<sequence length="119" mass="13551">MLFVSAEKWWSSGWSGVALLLVVLLVACAVRTLNWAWLRPRRLDRALRAQGLTYRFLLGDRKEAARSNPMAPSHYIVPRIAPSHQRPIKEFDEPSRSFTCVSAASRSTWSLIHPILEAH</sequence>
<keyword evidence="3" id="KW-1185">Reference proteome</keyword>
<evidence type="ECO:0000256" key="1">
    <source>
        <dbReference type="SAM" id="Phobius"/>
    </source>
</evidence>
<proteinExistence type="predicted"/>
<name>A0A9E7JXM0_9LILI</name>
<evidence type="ECO:0000313" key="2">
    <source>
        <dbReference type="EMBL" id="URD98402.1"/>
    </source>
</evidence>
<organism evidence="2 3">
    <name type="scientific">Musa troglodytarum</name>
    <name type="common">fe'i banana</name>
    <dbReference type="NCBI Taxonomy" id="320322"/>
    <lineage>
        <taxon>Eukaryota</taxon>
        <taxon>Viridiplantae</taxon>
        <taxon>Streptophyta</taxon>
        <taxon>Embryophyta</taxon>
        <taxon>Tracheophyta</taxon>
        <taxon>Spermatophyta</taxon>
        <taxon>Magnoliopsida</taxon>
        <taxon>Liliopsida</taxon>
        <taxon>Zingiberales</taxon>
        <taxon>Musaceae</taxon>
        <taxon>Musa</taxon>
    </lineage>
</organism>
<feature type="transmembrane region" description="Helical" evidence="1">
    <location>
        <begin position="12"/>
        <end position="38"/>
    </location>
</feature>
<dbReference type="Proteomes" id="UP001055439">
    <property type="component" value="Chromosome 4"/>
</dbReference>
<dbReference type="EMBL" id="CP097506">
    <property type="protein sequence ID" value="URD98402.1"/>
    <property type="molecule type" value="Genomic_DNA"/>
</dbReference>
<gene>
    <name evidence="2" type="ORF">MUK42_08335</name>
</gene>
<keyword evidence="1" id="KW-0812">Transmembrane</keyword>